<proteinExistence type="predicted"/>
<sequence>MSPTFCIRWPGHSSSRIVWAAAQRLIWQFLATFNSAGGEVLNKRFSDLTVSIIPKATSSPRLKGVFVEYVEDAIGKKLLIFPVQYPVQMCQSSAT</sequence>
<accession>A0A2V5I2D4</accession>
<gene>
    <name evidence="1" type="ORF">BP00DRAFT_447019</name>
</gene>
<dbReference type="EMBL" id="KZ825509">
    <property type="protein sequence ID" value="PYI30908.1"/>
    <property type="molecule type" value="Genomic_DNA"/>
</dbReference>
<reference evidence="1 2" key="1">
    <citation type="submission" date="2018-02" db="EMBL/GenBank/DDBJ databases">
        <title>The genomes of Aspergillus section Nigri reveals drivers in fungal speciation.</title>
        <authorList>
            <consortium name="DOE Joint Genome Institute"/>
            <person name="Vesth T.C."/>
            <person name="Nybo J."/>
            <person name="Theobald S."/>
            <person name="Brandl J."/>
            <person name="Frisvad J.C."/>
            <person name="Nielsen K.F."/>
            <person name="Lyhne E.K."/>
            <person name="Kogle M.E."/>
            <person name="Kuo A."/>
            <person name="Riley R."/>
            <person name="Clum A."/>
            <person name="Nolan M."/>
            <person name="Lipzen A."/>
            <person name="Salamov A."/>
            <person name="Henrissat B."/>
            <person name="Wiebenga A."/>
            <person name="De vries R.P."/>
            <person name="Grigoriev I.V."/>
            <person name="Mortensen U.H."/>
            <person name="Andersen M.R."/>
            <person name="Baker S.E."/>
        </authorList>
    </citation>
    <scope>NUCLEOTIDE SEQUENCE [LARGE SCALE GENOMIC DNA]</scope>
    <source>
        <strain evidence="1 2">CBS 114.80</strain>
    </source>
</reference>
<name>A0A2V5I2D4_9EURO</name>
<organism evidence="1 2">
    <name type="scientific">Aspergillus indologenus CBS 114.80</name>
    <dbReference type="NCBI Taxonomy" id="1450541"/>
    <lineage>
        <taxon>Eukaryota</taxon>
        <taxon>Fungi</taxon>
        <taxon>Dikarya</taxon>
        <taxon>Ascomycota</taxon>
        <taxon>Pezizomycotina</taxon>
        <taxon>Eurotiomycetes</taxon>
        <taxon>Eurotiomycetidae</taxon>
        <taxon>Eurotiales</taxon>
        <taxon>Aspergillaceae</taxon>
        <taxon>Aspergillus</taxon>
        <taxon>Aspergillus subgen. Circumdati</taxon>
    </lineage>
</organism>
<evidence type="ECO:0000313" key="1">
    <source>
        <dbReference type="EMBL" id="PYI30908.1"/>
    </source>
</evidence>
<keyword evidence="2" id="KW-1185">Reference proteome</keyword>
<dbReference type="AlphaFoldDB" id="A0A2V5I2D4"/>
<protein>
    <submittedName>
        <fullName evidence="1">Uncharacterized protein</fullName>
    </submittedName>
</protein>
<dbReference type="Proteomes" id="UP000248817">
    <property type="component" value="Unassembled WGS sequence"/>
</dbReference>
<evidence type="ECO:0000313" key="2">
    <source>
        <dbReference type="Proteomes" id="UP000248817"/>
    </source>
</evidence>